<dbReference type="Pfam" id="PF13307">
    <property type="entry name" value="Helicase_C_2"/>
    <property type="match status" value="1"/>
</dbReference>
<proteinExistence type="inferred from homology"/>
<protein>
    <recommendedName>
        <fullName evidence="2">ATP-dependent helicase C-terminal domain-containing protein</fullName>
    </recommendedName>
</protein>
<accession>D6PCN2</accession>
<sequence length="198" mass="22325">MAQVIQITSQSKQGNYLAFFPSFEYLRQVMQRLSDLPELTGSKTVLMAQSQEMDESARSEFLKVFKQQNDYTKIGLAVMGGIFGEGIDLAGKALIGVVVVGVGLPQVCLERDLIREHFDAYGDNGFDFAYRHPGINRVMQAVGRLIRTEQDRGVAVLIDQRYSDESYHALLPDAWPKEEIESSNDLRAALQRFWNSND</sequence>
<reference evidence="3" key="1">
    <citation type="journal article" date="2010" name="ISME J.">
        <title>Metagenome of the Mediterranean deep chlorophyll maximum studied by direct and fosmid library 454 pyrosequencing.</title>
        <authorList>
            <person name="Ghai R."/>
            <person name="Martin-Cuadrado A.B."/>
            <person name="Molto A.G."/>
            <person name="Heredia I.G."/>
            <person name="Cabrera R."/>
            <person name="Martin J."/>
            <person name="Verdu M."/>
            <person name="Deschamps P."/>
            <person name="Moreira D."/>
            <person name="Lopez-Garcia P."/>
            <person name="Mira A."/>
            <person name="Rodriguez-Valera F."/>
        </authorList>
    </citation>
    <scope>NUCLEOTIDE SEQUENCE</scope>
</reference>
<feature type="domain" description="ATP-dependent helicase C-terminal" evidence="2">
    <location>
        <begin position="23"/>
        <end position="164"/>
    </location>
</feature>
<dbReference type="EMBL" id="GU942984">
    <property type="protein sequence ID" value="ADD93483.1"/>
    <property type="molecule type" value="Genomic_DNA"/>
</dbReference>
<name>D6PCN2_9BACT</name>
<dbReference type="InterPro" id="IPR006555">
    <property type="entry name" value="ATP-dep_Helicase_C"/>
</dbReference>
<evidence type="ECO:0000256" key="1">
    <source>
        <dbReference type="ARBA" id="ARBA00038058"/>
    </source>
</evidence>
<dbReference type="GO" id="GO:0016818">
    <property type="term" value="F:hydrolase activity, acting on acid anhydrides, in phosphorus-containing anhydrides"/>
    <property type="evidence" value="ECO:0007669"/>
    <property type="project" value="InterPro"/>
</dbReference>
<dbReference type="GO" id="GO:0003678">
    <property type="term" value="F:DNA helicase activity"/>
    <property type="evidence" value="ECO:0007669"/>
    <property type="project" value="TreeGrafter"/>
</dbReference>
<dbReference type="PANTHER" id="PTHR11472">
    <property type="entry name" value="DNA REPAIR DEAD HELICASE RAD3/XP-D SUBFAMILY MEMBER"/>
    <property type="match status" value="1"/>
</dbReference>
<dbReference type="GO" id="GO:0005524">
    <property type="term" value="F:ATP binding"/>
    <property type="evidence" value="ECO:0007669"/>
    <property type="project" value="InterPro"/>
</dbReference>
<evidence type="ECO:0000259" key="2">
    <source>
        <dbReference type="SMART" id="SM00491"/>
    </source>
</evidence>
<dbReference type="InterPro" id="IPR045028">
    <property type="entry name" value="DinG/Rad3-like"/>
</dbReference>
<organism evidence="3">
    <name type="scientific">uncultured marine bacterium MedDCM-OCT-S04-C123</name>
    <dbReference type="NCBI Taxonomy" id="743051"/>
    <lineage>
        <taxon>Bacteria</taxon>
        <taxon>environmental samples</taxon>
    </lineage>
</organism>
<dbReference type="AlphaFoldDB" id="D6PCN2"/>
<comment type="similarity">
    <text evidence="1">Belongs to the helicase family. DinG subfamily.</text>
</comment>
<dbReference type="GO" id="GO:0003676">
    <property type="term" value="F:nucleic acid binding"/>
    <property type="evidence" value="ECO:0007669"/>
    <property type="project" value="InterPro"/>
</dbReference>
<dbReference type="PANTHER" id="PTHR11472:SF34">
    <property type="entry name" value="REGULATOR OF TELOMERE ELONGATION HELICASE 1"/>
    <property type="match status" value="1"/>
</dbReference>
<dbReference type="SMART" id="SM00491">
    <property type="entry name" value="HELICc2"/>
    <property type="match status" value="1"/>
</dbReference>
<evidence type="ECO:0000313" key="3">
    <source>
        <dbReference type="EMBL" id="ADD93483.1"/>
    </source>
</evidence>
<dbReference type="GO" id="GO:0006139">
    <property type="term" value="P:nucleobase-containing compound metabolic process"/>
    <property type="evidence" value="ECO:0007669"/>
    <property type="project" value="InterPro"/>
</dbReference>
<dbReference type="InterPro" id="IPR027417">
    <property type="entry name" value="P-loop_NTPase"/>
</dbReference>
<dbReference type="Gene3D" id="3.40.50.300">
    <property type="entry name" value="P-loop containing nucleotide triphosphate hydrolases"/>
    <property type="match status" value="1"/>
</dbReference>